<dbReference type="Pfam" id="PF20067">
    <property type="entry name" value="SSL_N"/>
    <property type="match status" value="1"/>
</dbReference>
<dbReference type="Gene3D" id="2.120.10.30">
    <property type="entry name" value="TolB, C-terminal domain"/>
    <property type="match status" value="1"/>
</dbReference>
<organism evidence="2 3">
    <name type="scientific">Vitis vinifera</name>
    <name type="common">Grape</name>
    <dbReference type="NCBI Taxonomy" id="29760"/>
    <lineage>
        <taxon>Eukaryota</taxon>
        <taxon>Viridiplantae</taxon>
        <taxon>Streptophyta</taxon>
        <taxon>Embryophyta</taxon>
        <taxon>Tracheophyta</taxon>
        <taxon>Spermatophyta</taxon>
        <taxon>Magnoliopsida</taxon>
        <taxon>eudicotyledons</taxon>
        <taxon>Gunneridae</taxon>
        <taxon>Pentapetalae</taxon>
        <taxon>rosids</taxon>
        <taxon>Vitales</taxon>
        <taxon>Vitaceae</taxon>
        <taxon>Viteae</taxon>
        <taxon>Vitis</taxon>
    </lineage>
</organism>
<dbReference type="Proteomes" id="UP000288805">
    <property type="component" value="Unassembled WGS sequence"/>
</dbReference>
<feature type="chain" id="PRO_5019173092" evidence="1">
    <location>
        <begin position="24"/>
        <end position="264"/>
    </location>
</feature>
<evidence type="ECO:0000313" key="2">
    <source>
        <dbReference type="EMBL" id="RVX16438.1"/>
    </source>
</evidence>
<accession>A0A438K5G5</accession>
<evidence type="ECO:0000256" key="1">
    <source>
        <dbReference type="SAM" id="SignalP"/>
    </source>
</evidence>
<evidence type="ECO:0000313" key="3">
    <source>
        <dbReference type="Proteomes" id="UP000288805"/>
    </source>
</evidence>
<dbReference type="PANTHER" id="PTHR10426">
    <property type="entry name" value="STRICTOSIDINE SYNTHASE-RELATED"/>
    <property type="match status" value="1"/>
</dbReference>
<dbReference type="EMBL" id="QGNW01000015">
    <property type="protein sequence ID" value="RVX16438.1"/>
    <property type="molecule type" value="Genomic_DNA"/>
</dbReference>
<proteinExistence type="predicted"/>
<protein>
    <submittedName>
        <fullName evidence="2">Protein strictosidine synthase-like 5</fullName>
    </submittedName>
</protein>
<dbReference type="PANTHER" id="PTHR10426:SF88">
    <property type="entry name" value="ADIPOCYTE PLASMA MEMBRANE-ASSOCIATED PROTEIN HEMOMUCIN-RELATED"/>
    <property type="match status" value="1"/>
</dbReference>
<sequence>MDRRRSSWPLGLLTLILAPVAAAMLLYQLDPYDPAPVPIHEFSQQPMVVPKLNSRMLQGSEMIGVGKLLGPEDIAYHPDSHLIYTGCDDGWVKRVTLNDCRTGLSPEDDPSASLSAVTVSWSSLMPKRKRCLKYHIQGERKGFMDKFIDNLLGTPDNILYDGERDYWIALPMGNSLAWDLALKYPWIRKVVAIMERYKVRPHMEKNGGVLVVDLEGNPTAYYYDPGLSEVTTGVKIGNNLYCGSITAPYMIRLDLHQHVVRATM</sequence>
<feature type="signal peptide" evidence="1">
    <location>
        <begin position="1"/>
        <end position="23"/>
    </location>
</feature>
<keyword evidence="1" id="KW-0732">Signal</keyword>
<gene>
    <name evidence="2" type="primary">SSL5_16</name>
    <name evidence="2" type="ORF">CK203_005846</name>
</gene>
<dbReference type="AlphaFoldDB" id="A0A438K5G5"/>
<dbReference type="SUPFAM" id="SSF101898">
    <property type="entry name" value="NHL repeat"/>
    <property type="match status" value="1"/>
</dbReference>
<reference evidence="2 3" key="1">
    <citation type="journal article" date="2018" name="PLoS Genet.">
        <title>Population sequencing reveals clonal diversity and ancestral inbreeding in the grapevine cultivar Chardonnay.</title>
        <authorList>
            <person name="Roach M.J."/>
            <person name="Johnson D.L."/>
            <person name="Bohlmann J."/>
            <person name="van Vuuren H.J."/>
            <person name="Jones S.J."/>
            <person name="Pretorius I.S."/>
            <person name="Schmidt S.A."/>
            <person name="Borneman A.R."/>
        </authorList>
    </citation>
    <scope>NUCLEOTIDE SEQUENCE [LARGE SCALE GENOMIC DNA]</scope>
    <source>
        <strain evidence="3">cv. Chardonnay</strain>
        <tissue evidence="2">Leaf</tissue>
    </source>
</reference>
<comment type="caution">
    <text evidence="2">The sequence shown here is derived from an EMBL/GenBank/DDBJ whole genome shotgun (WGS) entry which is preliminary data.</text>
</comment>
<dbReference type="InterPro" id="IPR011042">
    <property type="entry name" value="6-blade_b-propeller_TolB-like"/>
</dbReference>
<name>A0A438K5G5_VITVI</name>